<accession>A0AAV6PZE6</accession>
<gene>
    <name evidence="2" type="ORF">JOB18_015886</name>
</gene>
<name>A0AAV6PZE6_SOLSE</name>
<evidence type="ECO:0000256" key="1">
    <source>
        <dbReference type="SAM" id="MobiDB-lite"/>
    </source>
</evidence>
<comment type="caution">
    <text evidence="2">The sequence shown here is derived from an EMBL/GenBank/DDBJ whole genome shotgun (WGS) entry which is preliminary data.</text>
</comment>
<proteinExistence type="predicted"/>
<organism evidence="2 3">
    <name type="scientific">Solea senegalensis</name>
    <name type="common">Senegalese sole</name>
    <dbReference type="NCBI Taxonomy" id="28829"/>
    <lineage>
        <taxon>Eukaryota</taxon>
        <taxon>Metazoa</taxon>
        <taxon>Chordata</taxon>
        <taxon>Craniata</taxon>
        <taxon>Vertebrata</taxon>
        <taxon>Euteleostomi</taxon>
        <taxon>Actinopterygii</taxon>
        <taxon>Neopterygii</taxon>
        <taxon>Teleostei</taxon>
        <taxon>Neoteleostei</taxon>
        <taxon>Acanthomorphata</taxon>
        <taxon>Carangaria</taxon>
        <taxon>Pleuronectiformes</taxon>
        <taxon>Pleuronectoidei</taxon>
        <taxon>Soleidae</taxon>
        <taxon>Solea</taxon>
    </lineage>
</organism>
<protein>
    <submittedName>
        <fullName evidence="2">Uncharacterized protein</fullName>
    </submittedName>
</protein>
<evidence type="ECO:0000313" key="3">
    <source>
        <dbReference type="Proteomes" id="UP000693946"/>
    </source>
</evidence>
<dbReference type="AlphaFoldDB" id="A0AAV6PZE6"/>
<dbReference type="EMBL" id="JAGKHQ010000020">
    <property type="protein sequence ID" value="KAG7479031.1"/>
    <property type="molecule type" value="Genomic_DNA"/>
</dbReference>
<keyword evidence="3" id="KW-1185">Reference proteome</keyword>
<feature type="region of interest" description="Disordered" evidence="1">
    <location>
        <begin position="1"/>
        <end position="33"/>
    </location>
</feature>
<dbReference type="Proteomes" id="UP000693946">
    <property type="component" value="Linkage Group LG8"/>
</dbReference>
<feature type="compositionally biased region" description="Polar residues" evidence="1">
    <location>
        <begin position="24"/>
        <end position="33"/>
    </location>
</feature>
<sequence length="80" mass="8896">MSALIQRHRTTPPWNHATAPSAANDVQLNGEVKTSQRSNLADSFTFVRRSRSESNEQCLDSRLFAANSCTSKCLYYPASC</sequence>
<reference evidence="2 3" key="1">
    <citation type="journal article" date="2021" name="Sci. Rep.">
        <title>Chromosome anchoring in Senegalese sole (Solea senegalensis) reveals sex-associated markers and genome rearrangements in flatfish.</title>
        <authorList>
            <person name="Guerrero-Cozar I."/>
            <person name="Gomez-Garrido J."/>
            <person name="Berbel C."/>
            <person name="Martinez-Blanch J.F."/>
            <person name="Alioto T."/>
            <person name="Claros M.G."/>
            <person name="Gagnaire P.A."/>
            <person name="Manchado M."/>
        </authorList>
    </citation>
    <scope>NUCLEOTIDE SEQUENCE [LARGE SCALE GENOMIC DNA]</scope>
    <source>
        <strain evidence="2">Sse05_10M</strain>
    </source>
</reference>
<evidence type="ECO:0000313" key="2">
    <source>
        <dbReference type="EMBL" id="KAG7479031.1"/>
    </source>
</evidence>
<feature type="compositionally biased region" description="Basic residues" evidence="1">
    <location>
        <begin position="1"/>
        <end position="10"/>
    </location>
</feature>